<dbReference type="InterPro" id="IPR001041">
    <property type="entry name" value="2Fe-2S_ferredoxin-type"/>
</dbReference>
<comment type="caution">
    <text evidence="2">The sequence shown here is derived from an EMBL/GenBank/DDBJ whole genome shotgun (WGS) entry which is preliminary data.</text>
</comment>
<dbReference type="AlphaFoldDB" id="A0A8J3B2G2"/>
<dbReference type="InterPro" id="IPR012675">
    <property type="entry name" value="Beta-grasp_dom_sf"/>
</dbReference>
<dbReference type="PROSITE" id="PS00197">
    <property type="entry name" value="2FE2S_FER_1"/>
    <property type="match status" value="1"/>
</dbReference>
<dbReference type="Gene3D" id="3.10.20.30">
    <property type="match status" value="1"/>
</dbReference>
<reference evidence="2" key="2">
    <citation type="submission" date="2020-09" db="EMBL/GenBank/DDBJ databases">
        <authorList>
            <person name="Sun Q."/>
            <person name="Ohkuma M."/>
        </authorList>
    </citation>
    <scope>NUCLEOTIDE SEQUENCE</scope>
    <source>
        <strain evidence="2">JCM 14719</strain>
    </source>
</reference>
<gene>
    <name evidence="2" type="ORF">GCM10007043_00400</name>
</gene>
<feature type="domain" description="2Fe-2S ferredoxin-type" evidence="1">
    <location>
        <begin position="2"/>
        <end position="101"/>
    </location>
</feature>
<dbReference type="GO" id="GO:0051537">
    <property type="term" value="F:2 iron, 2 sulfur cluster binding"/>
    <property type="evidence" value="ECO:0007669"/>
    <property type="project" value="InterPro"/>
</dbReference>
<dbReference type="Proteomes" id="UP000637720">
    <property type="component" value="Unassembled WGS sequence"/>
</dbReference>
<dbReference type="PROSITE" id="PS51085">
    <property type="entry name" value="2FE2S_FER_2"/>
    <property type="match status" value="1"/>
</dbReference>
<name>A0A8J3B2G2_9BACI</name>
<reference evidence="2" key="1">
    <citation type="journal article" date="2014" name="Int. J. Syst. Evol. Microbiol.">
        <title>Complete genome sequence of Corynebacterium casei LMG S-19264T (=DSM 44701T), isolated from a smear-ripened cheese.</title>
        <authorList>
            <consortium name="US DOE Joint Genome Institute (JGI-PGF)"/>
            <person name="Walter F."/>
            <person name="Albersmeier A."/>
            <person name="Kalinowski J."/>
            <person name="Ruckert C."/>
        </authorList>
    </citation>
    <scope>NUCLEOTIDE SEQUENCE</scope>
    <source>
        <strain evidence="2">JCM 14719</strain>
    </source>
</reference>
<organism evidence="2 3">
    <name type="scientific">Calditerricola satsumensis</name>
    <dbReference type="NCBI Taxonomy" id="373054"/>
    <lineage>
        <taxon>Bacteria</taxon>
        <taxon>Bacillati</taxon>
        <taxon>Bacillota</taxon>
        <taxon>Bacilli</taxon>
        <taxon>Bacillales</taxon>
        <taxon>Bacillaceae</taxon>
        <taxon>Calditerricola</taxon>
    </lineage>
</organism>
<dbReference type="EMBL" id="BMOF01000001">
    <property type="protein sequence ID" value="GGJ90619.1"/>
    <property type="molecule type" value="Genomic_DNA"/>
</dbReference>
<sequence length="120" mass="13166">MPKIRFLTSGVTVEVPEGKEAHLLVTSIRHHDEDGGIPYRCSAGLCGTCRTKIEEGAEHLSPIRKAEVERLGEELLKQGYRLACQTFVRGGDVAVSWNEAVKGKVSAKVKAHWEAQARNA</sequence>
<dbReference type="Pfam" id="PF00111">
    <property type="entry name" value="Fer2"/>
    <property type="match status" value="1"/>
</dbReference>
<dbReference type="RefSeq" id="WP_188816472.1">
    <property type="nucleotide sequence ID" value="NZ_BMOF01000001.1"/>
</dbReference>
<proteinExistence type="predicted"/>
<dbReference type="SUPFAM" id="SSF54292">
    <property type="entry name" value="2Fe-2S ferredoxin-like"/>
    <property type="match status" value="1"/>
</dbReference>
<keyword evidence="3" id="KW-1185">Reference proteome</keyword>
<evidence type="ECO:0000313" key="2">
    <source>
        <dbReference type="EMBL" id="GGJ90619.1"/>
    </source>
</evidence>
<dbReference type="CDD" id="cd00207">
    <property type="entry name" value="fer2"/>
    <property type="match status" value="1"/>
</dbReference>
<accession>A0A8J3B2G2</accession>
<evidence type="ECO:0000313" key="3">
    <source>
        <dbReference type="Proteomes" id="UP000637720"/>
    </source>
</evidence>
<dbReference type="InterPro" id="IPR036010">
    <property type="entry name" value="2Fe-2S_ferredoxin-like_sf"/>
</dbReference>
<evidence type="ECO:0000259" key="1">
    <source>
        <dbReference type="PROSITE" id="PS51085"/>
    </source>
</evidence>
<dbReference type="InterPro" id="IPR006058">
    <property type="entry name" value="2Fe2S_fd_BS"/>
</dbReference>
<protein>
    <submittedName>
        <fullName evidence="2">Ferredoxin</fullName>
    </submittedName>
</protein>